<comment type="caution">
    <text evidence="1">The sequence shown here is derived from an EMBL/GenBank/DDBJ whole genome shotgun (WGS) entry which is preliminary data.</text>
</comment>
<name>A0A8X7CJC9_9ARAC</name>
<gene>
    <name evidence="1" type="ORF">TNIN_493221</name>
</gene>
<dbReference type="EMBL" id="BMAV01018442">
    <property type="protein sequence ID" value="GFY70833.1"/>
    <property type="molecule type" value="Genomic_DNA"/>
</dbReference>
<evidence type="ECO:0000313" key="2">
    <source>
        <dbReference type="Proteomes" id="UP000886998"/>
    </source>
</evidence>
<evidence type="ECO:0000313" key="1">
    <source>
        <dbReference type="EMBL" id="GFY70833.1"/>
    </source>
</evidence>
<dbReference type="AlphaFoldDB" id="A0A8X7CJC9"/>
<keyword evidence="2" id="KW-1185">Reference proteome</keyword>
<sequence>MMQRMLNFVAELRIIRKERKLLEVSRSRIDCHARYSELRHFQNRSATQECRYFNNAFYLESNYAAPPTSYLTLMCFKDFRRVGDYKGNYMVEHVRLTHNSSVENNNYLGEWKGLNSRRRAQSTTDLPGGRLR</sequence>
<proteinExistence type="predicted"/>
<reference evidence="1" key="1">
    <citation type="submission" date="2020-08" db="EMBL/GenBank/DDBJ databases">
        <title>Multicomponent nature underlies the extraordinary mechanical properties of spider dragline silk.</title>
        <authorList>
            <person name="Kono N."/>
            <person name="Nakamura H."/>
            <person name="Mori M."/>
            <person name="Yoshida Y."/>
            <person name="Ohtoshi R."/>
            <person name="Malay A.D."/>
            <person name="Moran D.A.P."/>
            <person name="Tomita M."/>
            <person name="Numata K."/>
            <person name="Arakawa K."/>
        </authorList>
    </citation>
    <scope>NUCLEOTIDE SEQUENCE</scope>
</reference>
<protein>
    <submittedName>
        <fullName evidence="1">Uncharacterized protein</fullName>
    </submittedName>
</protein>
<organism evidence="1 2">
    <name type="scientific">Trichonephila inaurata madagascariensis</name>
    <dbReference type="NCBI Taxonomy" id="2747483"/>
    <lineage>
        <taxon>Eukaryota</taxon>
        <taxon>Metazoa</taxon>
        <taxon>Ecdysozoa</taxon>
        <taxon>Arthropoda</taxon>
        <taxon>Chelicerata</taxon>
        <taxon>Arachnida</taxon>
        <taxon>Araneae</taxon>
        <taxon>Araneomorphae</taxon>
        <taxon>Entelegynae</taxon>
        <taxon>Araneoidea</taxon>
        <taxon>Nephilidae</taxon>
        <taxon>Trichonephila</taxon>
        <taxon>Trichonephila inaurata</taxon>
    </lineage>
</organism>
<dbReference type="Proteomes" id="UP000886998">
    <property type="component" value="Unassembled WGS sequence"/>
</dbReference>
<accession>A0A8X7CJC9</accession>